<dbReference type="NCBIfam" id="TIGR01297">
    <property type="entry name" value="CDF"/>
    <property type="match status" value="1"/>
</dbReference>
<organism evidence="10 11">
    <name type="scientific">Eiseniibacteriota bacterium</name>
    <dbReference type="NCBI Taxonomy" id="2212470"/>
    <lineage>
        <taxon>Bacteria</taxon>
        <taxon>Candidatus Eiseniibacteriota</taxon>
    </lineage>
</organism>
<dbReference type="AlphaFoldDB" id="A0A538TLE8"/>
<dbReference type="PANTHER" id="PTHR43840:SF15">
    <property type="entry name" value="MITOCHONDRIAL METAL TRANSPORTER 1-RELATED"/>
    <property type="match status" value="1"/>
</dbReference>
<accession>A0A538TLE8</accession>
<sequence length="314" mass="33466">MNRAWPVRAERAAARLKHIAYVLRAILALNVLVALAKLLYGYRSGAIAIAADGFHSLLDAASNVIGLVGIGAAQRPPDSNHPYGHRKYETFAALGIAMMMFVGCYGIATAALERVRSPRLPDVTAQGFAVLALTLAINVVVVVIERREGKRLTSELLLSDAAHTGSDVLASLLVLASFVAIRAGWMWADVIAAALIVGLILKAGIAILQGTLSTLSDERRLPPAEVEAAALEEPGVLEVHNVRSRGPGDDIHLDLHILLDPATALADAHALGHRVERRLRERWAGLTDVIVHVEPALDAERAHERVGGGLKAEG</sequence>
<evidence type="ECO:0000313" key="10">
    <source>
        <dbReference type="EMBL" id="TMQ64447.1"/>
    </source>
</evidence>
<comment type="caution">
    <text evidence="10">The sequence shown here is derived from an EMBL/GenBank/DDBJ whole genome shotgun (WGS) entry which is preliminary data.</text>
</comment>
<dbReference type="InterPro" id="IPR050291">
    <property type="entry name" value="CDF_Transporter"/>
</dbReference>
<evidence type="ECO:0000259" key="8">
    <source>
        <dbReference type="Pfam" id="PF01545"/>
    </source>
</evidence>
<name>A0A538TLE8_UNCEI</name>
<comment type="similarity">
    <text evidence="2">Belongs to the cation diffusion facilitator (CDF) transporter (TC 2.A.4) family.</text>
</comment>
<reference evidence="10 11" key="1">
    <citation type="journal article" date="2019" name="Nat. Microbiol.">
        <title>Mediterranean grassland soil C-N compound turnover is dependent on rainfall and depth, and is mediated by genomically divergent microorganisms.</title>
        <authorList>
            <person name="Diamond S."/>
            <person name="Andeer P.F."/>
            <person name="Li Z."/>
            <person name="Crits-Christoph A."/>
            <person name="Burstein D."/>
            <person name="Anantharaman K."/>
            <person name="Lane K.R."/>
            <person name="Thomas B.C."/>
            <person name="Pan C."/>
            <person name="Northen T.R."/>
            <person name="Banfield J.F."/>
        </authorList>
    </citation>
    <scope>NUCLEOTIDE SEQUENCE [LARGE SCALE GENOMIC DNA]</scope>
    <source>
        <strain evidence="10">WS_8</strain>
    </source>
</reference>
<evidence type="ECO:0000313" key="11">
    <source>
        <dbReference type="Proteomes" id="UP000316609"/>
    </source>
</evidence>
<dbReference type="Pfam" id="PF16916">
    <property type="entry name" value="ZT_dimer"/>
    <property type="match status" value="1"/>
</dbReference>
<dbReference type="GO" id="GO:0006882">
    <property type="term" value="P:intracellular zinc ion homeostasis"/>
    <property type="evidence" value="ECO:0007669"/>
    <property type="project" value="TreeGrafter"/>
</dbReference>
<evidence type="ECO:0000256" key="1">
    <source>
        <dbReference type="ARBA" id="ARBA00004141"/>
    </source>
</evidence>
<dbReference type="PANTHER" id="PTHR43840">
    <property type="entry name" value="MITOCHONDRIAL METAL TRANSPORTER 1-RELATED"/>
    <property type="match status" value="1"/>
</dbReference>
<dbReference type="GO" id="GO:0015086">
    <property type="term" value="F:cadmium ion transmembrane transporter activity"/>
    <property type="evidence" value="ECO:0007669"/>
    <property type="project" value="TreeGrafter"/>
</dbReference>
<comment type="subcellular location">
    <subcellularLocation>
        <location evidence="1">Membrane</location>
        <topology evidence="1">Multi-pass membrane protein</topology>
    </subcellularLocation>
</comment>
<dbReference type="SUPFAM" id="SSF160240">
    <property type="entry name" value="Cation efflux protein cytoplasmic domain-like"/>
    <property type="match status" value="1"/>
</dbReference>
<evidence type="ECO:0000256" key="2">
    <source>
        <dbReference type="ARBA" id="ARBA00008114"/>
    </source>
</evidence>
<feature type="domain" description="Cation efflux protein cytoplasmic" evidence="9">
    <location>
        <begin position="224"/>
        <end position="295"/>
    </location>
</feature>
<evidence type="ECO:0000256" key="5">
    <source>
        <dbReference type="ARBA" id="ARBA00022989"/>
    </source>
</evidence>
<dbReference type="GO" id="GO:0005886">
    <property type="term" value="C:plasma membrane"/>
    <property type="evidence" value="ECO:0007669"/>
    <property type="project" value="TreeGrafter"/>
</dbReference>
<keyword evidence="6 7" id="KW-0472">Membrane</keyword>
<dbReference type="Gene3D" id="1.20.1510.10">
    <property type="entry name" value="Cation efflux protein transmembrane domain"/>
    <property type="match status" value="1"/>
</dbReference>
<dbReference type="InterPro" id="IPR058533">
    <property type="entry name" value="Cation_efflux_TM"/>
</dbReference>
<dbReference type="SUPFAM" id="SSF161111">
    <property type="entry name" value="Cation efflux protein transmembrane domain-like"/>
    <property type="match status" value="1"/>
</dbReference>
<evidence type="ECO:0000256" key="4">
    <source>
        <dbReference type="ARBA" id="ARBA00022692"/>
    </source>
</evidence>
<gene>
    <name evidence="10" type="ORF">E6K78_09175</name>
</gene>
<feature type="domain" description="Cation efflux protein transmembrane" evidence="8">
    <location>
        <begin position="24"/>
        <end position="215"/>
    </location>
</feature>
<dbReference type="InterPro" id="IPR002524">
    <property type="entry name" value="Cation_efflux"/>
</dbReference>
<evidence type="ECO:0000256" key="6">
    <source>
        <dbReference type="ARBA" id="ARBA00023136"/>
    </source>
</evidence>
<dbReference type="InterPro" id="IPR027470">
    <property type="entry name" value="Cation_efflux_CTD"/>
</dbReference>
<feature type="transmembrane region" description="Helical" evidence="7">
    <location>
        <begin position="21"/>
        <end position="40"/>
    </location>
</feature>
<dbReference type="Pfam" id="PF01545">
    <property type="entry name" value="Cation_efflux"/>
    <property type="match status" value="1"/>
</dbReference>
<dbReference type="EMBL" id="VBOY01000086">
    <property type="protein sequence ID" value="TMQ64447.1"/>
    <property type="molecule type" value="Genomic_DNA"/>
</dbReference>
<keyword evidence="3" id="KW-0813">Transport</keyword>
<protein>
    <submittedName>
        <fullName evidence="10">Cation transporter</fullName>
    </submittedName>
</protein>
<evidence type="ECO:0000256" key="3">
    <source>
        <dbReference type="ARBA" id="ARBA00022448"/>
    </source>
</evidence>
<dbReference type="InterPro" id="IPR027469">
    <property type="entry name" value="Cation_efflux_TMD_sf"/>
</dbReference>
<feature type="transmembrane region" description="Helical" evidence="7">
    <location>
        <begin position="46"/>
        <end position="70"/>
    </location>
</feature>
<feature type="transmembrane region" description="Helical" evidence="7">
    <location>
        <begin position="124"/>
        <end position="144"/>
    </location>
</feature>
<keyword evidence="5 7" id="KW-1133">Transmembrane helix</keyword>
<proteinExistence type="inferred from homology"/>
<dbReference type="GO" id="GO:0015341">
    <property type="term" value="F:zinc efflux antiporter activity"/>
    <property type="evidence" value="ECO:0007669"/>
    <property type="project" value="TreeGrafter"/>
</dbReference>
<feature type="transmembrane region" description="Helical" evidence="7">
    <location>
        <begin position="91"/>
        <end position="112"/>
    </location>
</feature>
<feature type="transmembrane region" description="Helical" evidence="7">
    <location>
        <begin position="191"/>
        <end position="212"/>
    </location>
</feature>
<evidence type="ECO:0000256" key="7">
    <source>
        <dbReference type="SAM" id="Phobius"/>
    </source>
</evidence>
<evidence type="ECO:0000259" key="9">
    <source>
        <dbReference type="Pfam" id="PF16916"/>
    </source>
</evidence>
<dbReference type="Proteomes" id="UP000316609">
    <property type="component" value="Unassembled WGS sequence"/>
</dbReference>
<keyword evidence="4 7" id="KW-0812">Transmembrane</keyword>
<dbReference type="InterPro" id="IPR036837">
    <property type="entry name" value="Cation_efflux_CTD_sf"/>
</dbReference>
<dbReference type="GO" id="GO:0015093">
    <property type="term" value="F:ferrous iron transmembrane transporter activity"/>
    <property type="evidence" value="ECO:0007669"/>
    <property type="project" value="TreeGrafter"/>
</dbReference>
<dbReference type="Gene3D" id="3.30.70.1350">
    <property type="entry name" value="Cation efflux protein, cytoplasmic domain"/>
    <property type="match status" value="1"/>
</dbReference>